<dbReference type="GO" id="GO:0005886">
    <property type="term" value="C:plasma membrane"/>
    <property type="evidence" value="ECO:0007669"/>
    <property type="project" value="UniProtKB-SubCell"/>
</dbReference>
<sequence length="289" mass="31228">MTDKTLRAAGTPWLLSLPALALFLGLLVVPLALTAILSFNVFDGMRGVQPDYTLGSYIEILSDGYYHELFLRTGAMSLGVTLICIIVGVPETLILAKMRPAWQGTFFVVILGPLLISVVVRTLGWSILLGRQGMVNSTLLSLGLIDRPTQLMFTMTGVIIVLTHVLMPFMIIAVWTAMQKLDGQVAHAARSLGAGPGTTFRRIILPQLMPGILSGAIIVFTLAASAFATPAIIGGRRVKVVTTAIYDEFLSSLNWPLGAAIAMLLLLGIVFVVIGSNRFVERRFKQVFA</sequence>
<dbReference type="Proteomes" id="UP000572984">
    <property type="component" value="Unassembled WGS sequence"/>
</dbReference>
<keyword evidence="3 8" id="KW-0813">Transport</keyword>
<comment type="subcellular location">
    <subcellularLocation>
        <location evidence="1 8">Cell membrane</location>
        <topology evidence="1 8">Multi-pass membrane protein</topology>
    </subcellularLocation>
</comment>
<evidence type="ECO:0000256" key="5">
    <source>
        <dbReference type="ARBA" id="ARBA00022692"/>
    </source>
</evidence>
<dbReference type="PROSITE" id="PS50928">
    <property type="entry name" value="ABC_TM1"/>
    <property type="match status" value="1"/>
</dbReference>
<dbReference type="EMBL" id="JACDXJ010000003">
    <property type="protein sequence ID" value="MBA1159274.1"/>
    <property type="molecule type" value="Genomic_DNA"/>
</dbReference>
<organism evidence="10 11">
    <name type="scientific">Microvirga mediterraneensis</name>
    <dbReference type="NCBI Taxonomy" id="2754695"/>
    <lineage>
        <taxon>Bacteria</taxon>
        <taxon>Pseudomonadati</taxon>
        <taxon>Pseudomonadota</taxon>
        <taxon>Alphaproteobacteria</taxon>
        <taxon>Hyphomicrobiales</taxon>
        <taxon>Methylobacteriaceae</taxon>
        <taxon>Microvirga</taxon>
    </lineage>
</organism>
<reference evidence="10 11" key="1">
    <citation type="submission" date="2020-07" db="EMBL/GenBank/DDBJ databases">
        <title>Draft genome and description of Microvirga mediterraneensis Marseille-Q2068 sp. nov.</title>
        <authorList>
            <person name="Boxberger M."/>
        </authorList>
    </citation>
    <scope>NUCLEOTIDE SEQUENCE [LARGE SCALE GENOMIC DNA]</scope>
    <source>
        <strain evidence="10 11">Marseille-Q2068</strain>
    </source>
</reference>
<dbReference type="InterPro" id="IPR000515">
    <property type="entry name" value="MetI-like"/>
</dbReference>
<dbReference type="GO" id="GO:0055085">
    <property type="term" value="P:transmembrane transport"/>
    <property type="evidence" value="ECO:0007669"/>
    <property type="project" value="InterPro"/>
</dbReference>
<evidence type="ECO:0000256" key="8">
    <source>
        <dbReference type="RuleBase" id="RU363032"/>
    </source>
</evidence>
<feature type="transmembrane region" description="Helical" evidence="8">
    <location>
        <begin position="253"/>
        <end position="275"/>
    </location>
</feature>
<evidence type="ECO:0000313" key="11">
    <source>
        <dbReference type="Proteomes" id="UP000572984"/>
    </source>
</evidence>
<comment type="caution">
    <text evidence="10">The sequence shown here is derived from an EMBL/GenBank/DDBJ whole genome shotgun (WGS) entry which is preliminary data.</text>
</comment>
<evidence type="ECO:0000256" key="2">
    <source>
        <dbReference type="ARBA" id="ARBA00007069"/>
    </source>
</evidence>
<dbReference type="PANTHER" id="PTHR42929">
    <property type="entry name" value="INNER MEMBRANE ABC TRANSPORTER PERMEASE PROTEIN YDCU-RELATED-RELATED"/>
    <property type="match status" value="1"/>
</dbReference>
<dbReference type="Gene3D" id="1.10.3720.10">
    <property type="entry name" value="MetI-like"/>
    <property type="match status" value="1"/>
</dbReference>
<feature type="domain" description="ABC transmembrane type-1" evidence="9">
    <location>
        <begin position="70"/>
        <end position="276"/>
    </location>
</feature>
<dbReference type="PANTHER" id="PTHR42929:SF5">
    <property type="entry name" value="ABC TRANSPORTER PERMEASE PROTEIN"/>
    <property type="match status" value="1"/>
</dbReference>
<feature type="transmembrane region" description="Helical" evidence="8">
    <location>
        <begin position="211"/>
        <end position="233"/>
    </location>
</feature>
<comment type="similarity">
    <text evidence="2">Belongs to the binding-protein-dependent transport system permease family. CysTW subfamily.</text>
</comment>
<feature type="transmembrane region" description="Helical" evidence="8">
    <location>
        <begin position="69"/>
        <end position="94"/>
    </location>
</feature>
<dbReference type="AlphaFoldDB" id="A0A838BTU5"/>
<feature type="transmembrane region" description="Helical" evidence="8">
    <location>
        <begin position="106"/>
        <end position="130"/>
    </location>
</feature>
<dbReference type="CDD" id="cd06261">
    <property type="entry name" value="TM_PBP2"/>
    <property type="match status" value="1"/>
</dbReference>
<keyword evidence="7 8" id="KW-0472">Membrane</keyword>
<gene>
    <name evidence="10" type="ORF">H0S73_24660</name>
</gene>
<proteinExistence type="inferred from homology"/>
<evidence type="ECO:0000256" key="3">
    <source>
        <dbReference type="ARBA" id="ARBA00022448"/>
    </source>
</evidence>
<accession>A0A838BTU5</accession>
<keyword evidence="11" id="KW-1185">Reference proteome</keyword>
<dbReference type="InterPro" id="IPR035906">
    <property type="entry name" value="MetI-like_sf"/>
</dbReference>
<name>A0A838BTU5_9HYPH</name>
<evidence type="ECO:0000313" key="10">
    <source>
        <dbReference type="EMBL" id="MBA1159274.1"/>
    </source>
</evidence>
<dbReference type="SUPFAM" id="SSF161098">
    <property type="entry name" value="MetI-like"/>
    <property type="match status" value="1"/>
</dbReference>
<dbReference type="Pfam" id="PF00528">
    <property type="entry name" value="BPD_transp_1"/>
    <property type="match status" value="1"/>
</dbReference>
<evidence type="ECO:0000256" key="7">
    <source>
        <dbReference type="ARBA" id="ARBA00023136"/>
    </source>
</evidence>
<evidence type="ECO:0000256" key="1">
    <source>
        <dbReference type="ARBA" id="ARBA00004651"/>
    </source>
</evidence>
<dbReference type="RefSeq" id="WP_181054850.1">
    <property type="nucleotide sequence ID" value="NZ_JACDXJ010000003.1"/>
</dbReference>
<evidence type="ECO:0000256" key="4">
    <source>
        <dbReference type="ARBA" id="ARBA00022475"/>
    </source>
</evidence>
<feature type="transmembrane region" description="Helical" evidence="8">
    <location>
        <begin position="150"/>
        <end position="175"/>
    </location>
</feature>
<keyword evidence="6 8" id="KW-1133">Transmembrane helix</keyword>
<evidence type="ECO:0000259" key="9">
    <source>
        <dbReference type="PROSITE" id="PS50928"/>
    </source>
</evidence>
<evidence type="ECO:0000256" key="6">
    <source>
        <dbReference type="ARBA" id="ARBA00022989"/>
    </source>
</evidence>
<keyword evidence="4" id="KW-1003">Cell membrane</keyword>
<keyword evidence="5 8" id="KW-0812">Transmembrane</keyword>
<protein>
    <submittedName>
        <fullName evidence="10">ABC transporter permease</fullName>
    </submittedName>
</protein>